<protein>
    <submittedName>
        <fullName evidence="2">Uncharacterized protein</fullName>
    </submittedName>
</protein>
<dbReference type="Proteomes" id="UP001476247">
    <property type="component" value="Unassembled WGS sequence"/>
</dbReference>
<feature type="compositionally biased region" description="Low complexity" evidence="1">
    <location>
        <begin position="25"/>
        <end position="42"/>
    </location>
</feature>
<dbReference type="EMBL" id="BAABUJ010000025">
    <property type="protein sequence ID" value="GAA5802918.1"/>
    <property type="molecule type" value="Genomic_DNA"/>
</dbReference>
<feature type="region of interest" description="Disordered" evidence="1">
    <location>
        <begin position="1"/>
        <end position="52"/>
    </location>
</feature>
<evidence type="ECO:0000256" key="1">
    <source>
        <dbReference type="SAM" id="MobiDB-lite"/>
    </source>
</evidence>
<proteinExistence type="predicted"/>
<name>A0ABP9Y7G0_9FUNG</name>
<organism evidence="2 3">
    <name type="scientific">Helicostylum pulchrum</name>
    <dbReference type="NCBI Taxonomy" id="562976"/>
    <lineage>
        <taxon>Eukaryota</taxon>
        <taxon>Fungi</taxon>
        <taxon>Fungi incertae sedis</taxon>
        <taxon>Mucoromycota</taxon>
        <taxon>Mucoromycotina</taxon>
        <taxon>Mucoromycetes</taxon>
        <taxon>Mucorales</taxon>
        <taxon>Mucorineae</taxon>
        <taxon>Mucoraceae</taxon>
        <taxon>Helicostylum</taxon>
    </lineage>
</organism>
<keyword evidence="3" id="KW-1185">Reference proteome</keyword>
<reference evidence="2 3" key="1">
    <citation type="submission" date="2024-04" db="EMBL/GenBank/DDBJ databases">
        <title>genome sequences of Mucor flavus KT1a and Helicostylum pulchrum KT1b strains isolation_sourced from the surface of a dry-aged beef.</title>
        <authorList>
            <person name="Toyotome T."/>
            <person name="Hosono M."/>
            <person name="Torimaru M."/>
            <person name="Fukuda K."/>
            <person name="Mikami N."/>
        </authorList>
    </citation>
    <scope>NUCLEOTIDE SEQUENCE [LARGE SCALE GENOMIC DNA]</scope>
    <source>
        <strain evidence="2 3">KT1b</strain>
    </source>
</reference>
<sequence length="128" mass="14528">MKNKQRSRHEVRNNKYNYLPPSPPSQQKSLQDSHYQSSSSPVGRPPPVELENMDDISEHDARMLQDLKAFLDNSTILGQAQASSSSSRLLPSFIEEEGFDVLLFDDDIDNVSFDQTMNLFPSLPEKKS</sequence>
<evidence type="ECO:0000313" key="2">
    <source>
        <dbReference type="EMBL" id="GAA5802918.1"/>
    </source>
</evidence>
<evidence type="ECO:0000313" key="3">
    <source>
        <dbReference type="Proteomes" id="UP001476247"/>
    </source>
</evidence>
<accession>A0ABP9Y7G0</accession>
<comment type="caution">
    <text evidence="2">The sequence shown here is derived from an EMBL/GenBank/DDBJ whole genome shotgun (WGS) entry which is preliminary data.</text>
</comment>
<gene>
    <name evidence="2" type="ORF">HPULCUR_008393</name>
</gene>